<evidence type="ECO:0000313" key="1">
    <source>
        <dbReference type="EMBL" id="CAE2195936.1"/>
    </source>
</evidence>
<sequence length="141" mass="15859">MPAFRELYEDAGSANAPQTHPVLRHLVCHNRSGRSRIPPQFREEVRGMRFFYSTTNLAAHVSRVLDLPCEESVAADPRAMEVAEEVATYHADLLRIRAGLNRKKRAEAGLVRVPFGTTPLVSGSDRFTADMKILSDRPRRC</sequence>
<dbReference type="EMBL" id="HBKO01002545">
    <property type="protein sequence ID" value="CAE2195936.1"/>
    <property type="molecule type" value="Transcribed_RNA"/>
</dbReference>
<name>A0A7S4HDL7_9EUKA</name>
<reference evidence="1" key="1">
    <citation type="submission" date="2021-01" db="EMBL/GenBank/DDBJ databases">
        <authorList>
            <person name="Corre E."/>
            <person name="Pelletier E."/>
            <person name="Niang G."/>
            <person name="Scheremetjew M."/>
            <person name="Finn R."/>
            <person name="Kale V."/>
            <person name="Holt S."/>
            <person name="Cochrane G."/>
            <person name="Meng A."/>
            <person name="Brown T."/>
            <person name="Cohen L."/>
        </authorList>
    </citation>
    <scope>NUCLEOTIDE SEQUENCE</scope>
    <source>
        <strain evidence="1">UIO037</strain>
    </source>
</reference>
<accession>A0A7S4HDL7</accession>
<organism evidence="1">
    <name type="scientific">Prymnesium polylepis</name>
    <dbReference type="NCBI Taxonomy" id="72548"/>
    <lineage>
        <taxon>Eukaryota</taxon>
        <taxon>Haptista</taxon>
        <taxon>Haptophyta</taxon>
        <taxon>Prymnesiophyceae</taxon>
        <taxon>Prymnesiales</taxon>
        <taxon>Prymnesiaceae</taxon>
        <taxon>Prymnesium</taxon>
    </lineage>
</organism>
<protein>
    <submittedName>
        <fullName evidence="1">Uncharacterized protein</fullName>
    </submittedName>
</protein>
<gene>
    <name evidence="1" type="ORF">CPOL0286_LOCUS1290</name>
</gene>
<proteinExistence type="predicted"/>
<dbReference type="AlphaFoldDB" id="A0A7S4HDL7"/>